<reference evidence="1 2" key="1">
    <citation type="submission" date="2020-06" db="EMBL/GenBank/DDBJ databases">
        <authorList>
            <person name="Kang J."/>
        </authorList>
    </citation>
    <scope>NUCLEOTIDE SEQUENCE [LARGE SCALE GENOMIC DNA]</scope>
    <source>
        <strain evidence="1 2">DCY120</strain>
    </source>
</reference>
<protein>
    <recommendedName>
        <fullName evidence="3">SAM-dependent methyltransferase</fullName>
    </recommendedName>
</protein>
<evidence type="ECO:0000313" key="2">
    <source>
        <dbReference type="Proteomes" id="UP000563523"/>
    </source>
</evidence>
<organism evidence="1 2">
    <name type="scientific">Bombilactobacillus apium</name>
    <dbReference type="NCBI Taxonomy" id="2675299"/>
    <lineage>
        <taxon>Bacteria</taxon>
        <taxon>Bacillati</taxon>
        <taxon>Bacillota</taxon>
        <taxon>Bacilli</taxon>
        <taxon>Lactobacillales</taxon>
        <taxon>Lactobacillaceae</taxon>
        <taxon>Bombilactobacillus</taxon>
    </lineage>
</organism>
<evidence type="ECO:0000313" key="1">
    <source>
        <dbReference type="EMBL" id="NVY95829.1"/>
    </source>
</evidence>
<dbReference type="EMBL" id="JABZEC010000001">
    <property type="protein sequence ID" value="NVY95829.1"/>
    <property type="molecule type" value="Genomic_DNA"/>
</dbReference>
<gene>
    <name evidence="1" type="ORF">HU830_01220</name>
</gene>
<dbReference type="RefSeq" id="WP_176941996.1">
    <property type="nucleotide sequence ID" value="NZ_JABZEC010000001.1"/>
</dbReference>
<dbReference type="InterPro" id="IPR029063">
    <property type="entry name" value="SAM-dependent_MTases_sf"/>
</dbReference>
<sequence>MSIDYETKLQLYQTLFQTDPKFSVLLKQLAQTIAAYRQQRLPTFILPNLDVTPDDLTRLLTNSKFSVGKNWSQKEEQIEDLARFLGDFRNYLQEELGIWALLNQPMLTCWTQEFPHYRYLELMSGNGMLSWALRQKQQTVYATDNFSWAQTSKTGRKLWTSVQKQDALTAVLEKGQQVDVILLAWSPDREEIDWQLLQAIRQLQPRPQFWLIGEYRGVTNSQLFWDQAQLHYDRRIAQINRYYPSLDLIKDHLFVIR</sequence>
<accession>A0A850QYM8</accession>
<keyword evidence="2" id="KW-1185">Reference proteome</keyword>
<dbReference type="SUPFAM" id="SSF53335">
    <property type="entry name" value="S-adenosyl-L-methionine-dependent methyltransferases"/>
    <property type="match status" value="1"/>
</dbReference>
<evidence type="ECO:0008006" key="3">
    <source>
        <dbReference type="Google" id="ProtNLM"/>
    </source>
</evidence>
<dbReference type="Gene3D" id="3.40.50.150">
    <property type="entry name" value="Vaccinia Virus protein VP39"/>
    <property type="match status" value="1"/>
</dbReference>
<name>A0A850QYM8_9LACO</name>
<comment type="caution">
    <text evidence="1">The sequence shown here is derived from an EMBL/GenBank/DDBJ whole genome shotgun (WGS) entry which is preliminary data.</text>
</comment>
<dbReference type="AlphaFoldDB" id="A0A850QYM8"/>
<dbReference type="Proteomes" id="UP000563523">
    <property type="component" value="Unassembled WGS sequence"/>
</dbReference>
<proteinExistence type="predicted"/>